<dbReference type="AlphaFoldDB" id="A0A238TEE2"/>
<dbReference type="Pfam" id="PF05159">
    <property type="entry name" value="Capsule_synth"/>
    <property type="match status" value="1"/>
</dbReference>
<dbReference type="RefSeq" id="WP_095063557.1">
    <property type="nucleotide sequence ID" value="NZ_FXUV02000076.1"/>
</dbReference>
<evidence type="ECO:0000313" key="1">
    <source>
        <dbReference type="EMBL" id="SMQ13681.1"/>
    </source>
</evidence>
<dbReference type="GO" id="GO:0000271">
    <property type="term" value="P:polysaccharide biosynthetic process"/>
    <property type="evidence" value="ECO:0007669"/>
    <property type="project" value="InterPro"/>
</dbReference>
<gene>
    <name evidence="2" type="ORF">KEBURONENSIS_00554</name>
    <name evidence="1" type="ORF">KEBURONENSIS_00732</name>
</gene>
<dbReference type="Proteomes" id="UP000215450">
    <property type="component" value="Unassembled WGS sequence"/>
</dbReference>
<reference evidence="1" key="1">
    <citation type="submission" date="2017-05" db="EMBL/GenBank/DDBJ databases">
        <authorList>
            <person name="Song R."/>
            <person name="Chenine A.L."/>
            <person name="Ruprecht R.M."/>
        </authorList>
    </citation>
    <scope>NUCLEOTIDE SEQUENCE</scope>
    <source>
        <strain evidence="1">Kingella_eburonensis</strain>
    </source>
</reference>
<keyword evidence="3" id="KW-1185">Reference proteome</keyword>
<dbReference type="STRING" id="1522312.GCA_900177895_00120"/>
<organism evidence="2 3">
    <name type="scientific">Kingella negevensis</name>
    <dbReference type="NCBI Taxonomy" id="1522312"/>
    <lineage>
        <taxon>Bacteria</taxon>
        <taxon>Pseudomonadati</taxon>
        <taxon>Pseudomonadota</taxon>
        <taxon>Betaproteobacteria</taxon>
        <taxon>Neisseriales</taxon>
        <taxon>Neisseriaceae</taxon>
        <taxon>Kingella</taxon>
    </lineage>
</organism>
<accession>A0A238TEE2</accession>
<dbReference type="EMBL" id="FXUV02000076">
    <property type="protein sequence ID" value="SNB83443.1"/>
    <property type="molecule type" value="Genomic_DNA"/>
</dbReference>
<sequence length="407" mass="47381">MMTLPSNLEKLATHKKILLLQGPIGDFFLKLSQWLQAHDARVYKINLNGGDSLFYPDSLPDTYPYQAAFSEFGEYFDNFVKENNIDAVVCFGDTRMYHRIASKICAIRKISFWAFEEGYFRPHWVTLEETGVNAYSALPRNGEWFLNELPKLKQQIYQDPIPVAGGFKPVAIHAIRYYAAMFFEQHRFPDYQHHRSANPFYYIKSWARSGRRRVWYAFKEAKIGKKIRRGEMGKFFILPLQVSTDSQIRVHSHYHSVRDCLMHVMSSFAINAPEDCKLIVKHHPMDRGFIDYHRDIRAFIKTHPKMRGRIIYVHDVPLPDLLRQGVGMVTMNSTSGLSALIHNLPVKIIGNASYDIAGVTSQKHLNKFWSQPEKPNADMFHAYRMYHINQTQINGNFYTEVRLPKLP</sequence>
<name>A0A238TEE2_9NEIS</name>
<protein>
    <submittedName>
        <fullName evidence="2">Capsule polysaccharide biosynthesis protein</fullName>
    </submittedName>
</protein>
<reference evidence="2 3" key="2">
    <citation type="submission" date="2017-06" db="EMBL/GenBank/DDBJ databases">
        <authorList>
            <person name="Kim H.J."/>
            <person name="Triplett B.A."/>
        </authorList>
    </citation>
    <scope>NUCLEOTIDE SEQUENCE [LARGE SCALE GENOMIC DNA]</scope>
    <source>
        <strain evidence="2">Kingella_eburonensis</strain>
    </source>
</reference>
<dbReference type="InterPro" id="IPR007833">
    <property type="entry name" value="Capsule_polysaccharide_synth"/>
</dbReference>
<dbReference type="GO" id="GO:0015774">
    <property type="term" value="P:polysaccharide transport"/>
    <property type="evidence" value="ECO:0007669"/>
    <property type="project" value="InterPro"/>
</dbReference>
<evidence type="ECO:0000313" key="3">
    <source>
        <dbReference type="Proteomes" id="UP000215450"/>
    </source>
</evidence>
<proteinExistence type="predicted"/>
<dbReference type="OrthoDB" id="9794206at2"/>
<evidence type="ECO:0000313" key="2">
    <source>
        <dbReference type="EMBL" id="SNB83443.1"/>
    </source>
</evidence>
<dbReference type="EMBL" id="FXUV01000096">
    <property type="protein sequence ID" value="SMQ13681.1"/>
    <property type="molecule type" value="Genomic_DNA"/>
</dbReference>
<dbReference type="CDD" id="cd16441">
    <property type="entry name" value="beta_Kdo_transferase_KpsS"/>
    <property type="match status" value="1"/>
</dbReference>